<dbReference type="Gene3D" id="1.10.1740.10">
    <property type="match status" value="1"/>
</dbReference>
<evidence type="ECO:0000256" key="4">
    <source>
        <dbReference type="ARBA" id="ARBA00023163"/>
    </source>
</evidence>
<dbReference type="InterPro" id="IPR013324">
    <property type="entry name" value="RNA_pol_sigma_r3/r4-like"/>
</dbReference>
<dbReference type="InterPro" id="IPR013325">
    <property type="entry name" value="RNA_pol_sigma_r2"/>
</dbReference>
<organism evidence="7 8">
    <name type="scientific">Pseudomonas turukhanskensis</name>
    <dbReference type="NCBI Taxonomy" id="1806536"/>
    <lineage>
        <taxon>Bacteria</taxon>
        <taxon>Pseudomonadati</taxon>
        <taxon>Pseudomonadota</taxon>
        <taxon>Gammaproteobacteria</taxon>
        <taxon>Pseudomonadales</taxon>
        <taxon>Pseudomonadaceae</taxon>
        <taxon>Pseudomonas</taxon>
    </lineage>
</organism>
<dbReference type="RefSeq" id="WP_271195092.1">
    <property type="nucleotide sequence ID" value="NZ_BSFN01000004.1"/>
</dbReference>
<feature type="domain" description="RNA polymerase sigma-70 region 2" evidence="5">
    <location>
        <begin position="14"/>
        <end position="78"/>
    </location>
</feature>
<comment type="caution">
    <text evidence="7">The sequence shown here is derived from an EMBL/GenBank/DDBJ whole genome shotgun (WGS) entry which is preliminary data.</text>
</comment>
<accession>A0A9W6NFQ3</accession>
<feature type="domain" description="RNA polymerase sigma factor 70 region 4 type 2" evidence="6">
    <location>
        <begin position="117"/>
        <end position="169"/>
    </location>
</feature>
<gene>
    <name evidence="7" type="ORF">GCM10017655_19480</name>
</gene>
<dbReference type="Gene3D" id="1.10.10.10">
    <property type="entry name" value="Winged helix-like DNA-binding domain superfamily/Winged helix DNA-binding domain"/>
    <property type="match status" value="1"/>
</dbReference>
<dbReference type="SUPFAM" id="SSF88946">
    <property type="entry name" value="Sigma2 domain of RNA polymerase sigma factors"/>
    <property type="match status" value="1"/>
</dbReference>
<evidence type="ECO:0000256" key="2">
    <source>
        <dbReference type="ARBA" id="ARBA00023015"/>
    </source>
</evidence>
<keyword evidence="7" id="KW-0240">DNA-directed RNA polymerase</keyword>
<protein>
    <submittedName>
        <fullName evidence="7">DNA-directed RNA polymerase sigma-70 factor</fullName>
    </submittedName>
</protein>
<keyword evidence="2" id="KW-0805">Transcription regulation</keyword>
<proteinExistence type="inferred from homology"/>
<evidence type="ECO:0000259" key="6">
    <source>
        <dbReference type="Pfam" id="PF08281"/>
    </source>
</evidence>
<dbReference type="NCBIfam" id="TIGR02937">
    <property type="entry name" value="sigma70-ECF"/>
    <property type="match status" value="1"/>
</dbReference>
<dbReference type="Pfam" id="PF04542">
    <property type="entry name" value="Sigma70_r2"/>
    <property type="match status" value="1"/>
</dbReference>
<dbReference type="CDD" id="cd06171">
    <property type="entry name" value="Sigma70_r4"/>
    <property type="match status" value="1"/>
</dbReference>
<reference evidence="7" key="1">
    <citation type="journal article" date="2014" name="Int. J. Syst. Evol. Microbiol.">
        <title>Complete genome sequence of Corynebacterium casei LMG S-19264T (=DSM 44701T), isolated from a smear-ripened cheese.</title>
        <authorList>
            <consortium name="US DOE Joint Genome Institute (JGI-PGF)"/>
            <person name="Walter F."/>
            <person name="Albersmeier A."/>
            <person name="Kalinowski J."/>
            <person name="Ruckert C."/>
        </authorList>
    </citation>
    <scope>NUCLEOTIDE SEQUENCE</scope>
    <source>
        <strain evidence="7">VKM B-2935</strain>
    </source>
</reference>
<dbReference type="InterPro" id="IPR007627">
    <property type="entry name" value="RNA_pol_sigma70_r2"/>
</dbReference>
<dbReference type="GO" id="GO:0006352">
    <property type="term" value="P:DNA-templated transcription initiation"/>
    <property type="evidence" value="ECO:0007669"/>
    <property type="project" value="InterPro"/>
</dbReference>
<sequence length="189" mass="22078">MSRRKPDATEAQTYRSFYADILHYLRKRTDNASDAADMTQDVFTQWLGYRDQASVEQPRAFLFQMARNLLRDHWRRQKVRQGVFAEQLGEPGDIEAHMTITPSNEPLARAQQQQHLERLGEVLDELSPRRREALMLHRFEGLSQAQIADHMGISVSMVEKHIAFALLHCKRRLDHEHDQPQQHGKEPSQ</sequence>
<evidence type="ECO:0000256" key="3">
    <source>
        <dbReference type="ARBA" id="ARBA00023082"/>
    </source>
</evidence>
<dbReference type="GO" id="GO:0016987">
    <property type="term" value="F:sigma factor activity"/>
    <property type="evidence" value="ECO:0007669"/>
    <property type="project" value="UniProtKB-KW"/>
</dbReference>
<evidence type="ECO:0000313" key="7">
    <source>
        <dbReference type="EMBL" id="GLK88886.1"/>
    </source>
</evidence>
<keyword evidence="4" id="KW-0804">Transcription</keyword>
<dbReference type="Pfam" id="PF08281">
    <property type="entry name" value="Sigma70_r4_2"/>
    <property type="match status" value="1"/>
</dbReference>
<name>A0A9W6NFQ3_9PSED</name>
<dbReference type="EMBL" id="BSFN01000004">
    <property type="protein sequence ID" value="GLK88886.1"/>
    <property type="molecule type" value="Genomic_DNA"/>
</dbReference>
<evidence type="ECO:0000256" key="1">
    <source>
        <dbReference type="ARBA" id="ARBA00010641"/>
    </source>
</evidence>
<evidence type="ECO:0000313" key="8">
    <source>
        <dbReference type="Proteomes" id="UP001143328"/>
    </source>
</evidence>
<dbReference type="AlphaFoldDB" id="A0A9W6NFQ3"/>
<dbReference type="InterPro" id="IPR013249">
    <property type="entry name" value="RNA_pol_sigma70_r4_t2"/>
</dbReference>
<keyword evidence="8" id="KW-1185">Reference proteome</keyword>
<dbReference type="PANTHER" id="PTHR43133">
    <property type="entry name" value="RNA POLYMERASE ECF-TYPE SIGMA FACTO"/>
    <property type="match status" value="1"/>
</dbReference>
<dbReference type="PANTHER" id="PTHR43133:SF63">
    <property type="entry name" value="RNA POLYMERASE SIGMA FACTOR FECI-RELATED"/>
    <property type="match status" value="1"/>
</dbReference>
<dbReference type="GO" id="GO:0003677">
    <property type="term" value="F:DNA binding"/>
    <property type="evidence" value="ECO:0007669"/>
    <property type="project" value="InterPro"/>
</dbReference>
<keyword evidence="3" id="KW-0731">Sigma factor</keyword>
<comment type="similarity">
    <text evidence="1">Belongs to the sigma-70 factor family. ECF subfamily.</text>
</comment>
<dbReference type="InterPro" id="IPR036388">
    <property type="entry name" value="WH-like_DNA-bd_sf"/>
</dbReference>
<dbReference type="Proteomes" id="UP001143328">
    <property type="component" value="Unassembled WGS sequence"/>
</dbReference>
<dbReference type="InterPro" id="IPR014284">
    <property type="entry name" value="RNA_pol_sigma-70_dom"/>
</dbReference>
<reference evidence="7" key="2">
    <citation type="submission" date="2023-01" db="EMBL/GenBank/DDBJ databases">
        <authorList>
            <person name="Sun Q."/>
            <person name="Evtushenko L."/>
        </authorList>
    </citation>
    <scope>NUCLEOTIDE SEQUENCE</scope>
    <source>
        <strain evidence="7">VKM B-2935</strain>
    </source>
</reference>
<dbReference type="SUPFAM" id="SSF88659">
    <property type="entry name" value="Sigma3 and sigma4 domains of RNA polymerase sigma factors"/>
    <property type="match status" value="1"/>
</dbReference>
<evidence type="ECO:0000259" key="5">
    <source>
        <dbReference type="Pfam" id="PF04542"/>
    </source>
</evidence>
<dbReference type="InterPro" id="IPR039425">
    <property type="entry name" value="RNA_pol_sigma-70-like"/>
</dbReference>
<dbReference type="GO" id="GO:0000428">
    <property type="term" value="C:DNA-directed RNA polymerase complex"/>
    <property type="evidence" value="ECO:0007669"/>
    <property type="project" value="UniProtKB-KW"/>
</dbReference>